<evidence type="ECO:0000313" key="2">
    <source>
        <dbReference type="EMBL" id="KAK7202460.1"/>
    </source>
</evidence>
<protein>
    <submittedName>
        <fullName evidence="2">Uncharacterized protein</fullName>
    </submittedName>
</protein>
<organism evidence="2 3">
    <name type="scientific">Myxozyma melibiosi</name>
    <dbReference type="NCBI Taxonomy" id="54550"/>
    <lineage>
        <taxon>Eukaryota</taxon>
        <taxon>Fungi</taxon>
        <taxon>Dikarya</taxon>
        <taxon>Ascomycota</taxon>
        <taxon>Saccharomycotina</taxon>
        <taxon>Lipomycetes</taxon>
        <taxon>Lipomycetales</taxon>
        <taxon>Lipomycetaceae</taxon>
        <taxon>Myxozyma</taxon>
    </lineage>
</organism>
<name>A0ABR1EY01_9ASCO</name>
<feature type="region of interest" description="Disordered" evidence="1">
    <location>
        <begin position="144"/>
        <end position="163"/>
    </location>
</feature>
<evidence type="ECO:0000256" key="1">
    <source>
        <dbReference type="SAM" id="MobiDB-lite"/>
    </source>
</evidence>
<dbReference type="GeneID" id="90039315"/>
<proteinExistence type="predicted"/>
<gene>
    <name evidence="2" type="ORF">BZA70DRAFT_285840</name>
</gene>
<accession>A0ABR1EY01</accession>
<dbReference type="EMBL" id="JBBJBU010000017">
    <property type="protein sequence ID" value="KAK7202460.1"/>
    <property type="molecule type" value="Genomic_DNA"/>
</dbReference>
<dbReference type="RefSeq" id="XP_064765493.1">
    <property type="nucleotide sequence ID" value="XM_064913803.1"/>
</dbReference>
<reference evidence="2 3" key="1">
    <citation type="submission" date="2024-03" db="EMBL/GenBank/DDBJ databases">
        <title>Genome-scale model development and genomic sequencing of the oleaginous clade Lipomyces.</title>
        <authorList>
            <consortium name="Lawrence Berkeley National Laboratory"/>
            <person name="Czajka J.J."/>
            <person name="Han Y."/>
            <person name="Kim J."/>
            <person name="Mondo S.J."/>
            <person name="Hofstad B.A."/>
            <person name="Robles A."/>
            <person name="Haridas S."/>
            <person name="Riley R."/>
            <person name="LaButti K."/>
            <person name="Pangilinan J."/>
            <person name="Andreopoulos W."/>
            <person name="Lipzen A."/>
            <person name="Yan J."/>
            <person name="Wang M."/>
            <person name="Ng V."/>
            <person name="Grigoriev I.V."/>
            <person name="Spatafora J.W."/>
            <person name="Magnuson J.K."/>
            <person name="Baker S.E."/>
            <person name="Pomraning K.R."/>
        </authorList>
    </citation>
    <scope>NUCLEOTIDE SEQUENCE [LARGE SCALE GENOMIC DNA]</scope>
    <source>
        <strain evidence="2 3">Phaff 52-87</strain>
    </source>
</reference>
<dbReference type="Proteomes" id="UP001498771">
    <property type="component" value="Unassembled WGS sequence"/>
</dbReference>
<comment type="caution">
    <text evidence="2">The sequence shown here is derived from an EMBL/GenBank/DDBJ whole genome shotgun (WGS) entry which is preliminary data.</text>
</comment>
<evidence type="ECO:0000313" key="3">
    <source>
        <dbReference type="Proteomes" id="UP001498771"/>
    </source>
</evidence>
<sequence length="339" mass="38729">MFLAASLVAVDLAALESGLSIAGAGISAFAAASKIYSTVRSSRKKEPQRRDLDLASVTAYYVMRSLDTIRIPSNLELPDQLVRSSEPQRLADLQPVEPVPLPADSPSSADLDPVDHHPRFLYSRHLDNYRLRLRARFRSLLPFRSSPQSASATPPPPHSTDRPWWQRDHVYNVLSRSNDLLYTFERHQSGVWMLYSYPSRDLLATIRFRTKVKTWGPNARGHVIEFHDGPDEMRRRKIRRKSTMFDTYNVFYAADGAPYHWAATTRRLERVVNWRGKSDEIREVVGKAKPLRRGQINYELLIDQSKIDPVVAISTAFVSMKTQWSLSDCPIAQTRTRLP</sequence>
<keyword evidence="3" id="KW-1185">Reference proteome</keyword>